<dbReference type="GO" id="GO:0043709">
    <property type="term" value="P:cell adhesion involved in single-species biofilm formation"/>
    <property type="evidence" value="ECO:0007669"/>
    <property type="project" value="InterPro"/>
</dbReference>
<dbReference type="STRING" id="1853130.PMA3_00480"/>
<dbReference type="Proteomes" id="UP000078354">
    <property type="component" value="Chromosome"/>
</dbReference>
<sequence length="174" mass="19804">MKIITTRQRPVLIVVDTLFTVLAWAGFLYLLFLGIWPLIGPHEGARFSGPAFDALGTLQVYLWVAVFNALVLIGWARYQQRKSKSFAQRRMPAPVIDDQALSKSFKLTRERLHKLRSPGSMTIHNDHDGDISHVVSHFFTIDPRQPLSLHPLENPKVVRRPTDDDEGKEPVNRA</sequence>
<dbReference type="KEGG" id="psil:PMA3_00480"/>
<evidence type="ECO:0000256" key="2">
    <source>
        <dbReference type="SAM" id="Phobius"/>
    </source>
</evidence>
<keyword evidence="2" id="KW-1133">Transmembrane helix</keyword>
<evidence type="ECO:0000313" key="3">
    <source>
        <dbReference type="EMBL" id="ANJ53699.1"/>
    </source>
</evidence>
<organism evidence="3 4">
    <name type="scientific">Pseudomonas silesiensis</name>
    <dbReference type="NCBI Taxonomy" id="1853130"/>
    <lineage>
        <taxon>Bacteria</taxon>
        <taxon>Pseudomonadati</taxon>
        <taxon>Pseudomonadota</taxon>
        <taxon>Gammaproteobacteria</taxon>
        <taxon>Pseudomonadales</taxon>
        <taxon>Pseudomonadaceae</taxon>
        <taxon>Pseudomonas</taxon>
    </lineage>
</organism>
<dbReference type="OrthoDB" id="7022871at2"/>
<dbReference type="AlphaFoldDB" id="A0A191YLN0"/>
<gene>
    <name evidence="3" type="ORF">PMA3_00480</name>
</gene>
<keyword evidence="2" id="KW-0812">Transmembrane</keyword>
<dbReference type="InterPro" id="IPR023829">
    <property type="entry name" value="PGA_PgaD"/>
</dbReference>
<keyword evidence="2" id="KW-0472">Membrane</keyword>
<dbReference type="NCBIfam" id="TIGR03940">
    <property type="entry name" value="PGA_PgaD"/>
    <property type="match status" value="1"/>
</dbReference>
<evidence type="ECO:0000256" key="1">
    <source>
        <dbReference type="SAM" id="MobiDB-lite"/>
    </source>
</evidence>
<feature type="transmembrane region" description="Helical" evidence="2">
    <location>
        <begin position="59"/>
        <end position="78"/>
    </location>
</feature>
<accession>A0A191YLN0</accession>
<evidence type="ECO:0000313" key="4">
    <source>
        <dbReference type="Proteomes" id="UP000078354"/>
    </source>
</evidence>
<feature type="region of interest" description="Disordered" evidence="1">
    <location>
        <begin position="146"/>
        <end position="174"/>
    </location>
</feature>
<proteinExistence type="predicted"/>
<reference evidence="3 4" key="1">
    <citation type="journal article" date="2018" name="Syst. Appl. Microbiol.">
        <title>Pseudomonas silesiensis sp. nov. strain A3T isolated from a biological pesticide sewage treatment plant and analysis of the complete genome sequence.</title>
        <authorList>
            <person name="Kaminski M.A."/>
            <person name="Furmanczyk E.M."/>
            <person name="Sobczak A."/>
            <person name="Dziembowski A."/>
            <person name="Lipinski L."/>
        </authorList>
    </citation>
    <scope>NUCLEOTIDE SEQUENCE [LARGE SCALE GENOMIC DNA]</scope>
    <source>
        <strain evidence="3 4">A3</strain>
    </source>
</reference>
<dbReference type="RefSeq" id="WP_064675330.1">
    <property type="nucleotide sequence ID" value="NZ_CP014870.1"/>
</dbReference>
<dbReference type="Pfam" id="PF13994">
    <property type="entry name" value="PgaD"/>
    <property type="match status" value="1"/>
</dbReference>
<keyword evidence="4" id="KW-1185">Reference proteome</keyword>
<dbReference type="EMBL" id="CP014870">
    <property type="protein sequence ID" value="ANJ53699.1"/>
    <property type="molecule type" value="Genomic_DNA"/>
</dbReference>
<feature type="transmembrane region" description="Helical" evidence="2">
    <location>
        <begin position="12"/>
        <end position="39"/>
    </location>
</feature>
<protein>
    <submittedName>
        <fullName evidence="3">Poly-beta-1,6-N-acetyl-D-glucosamine biosynthesis protein PgaD</fullName>
    </submittedName>
</protein>
<name>A0A191YLN0_9PSED</name>